<dbReference type="InterPro" id="IPR054323">
    <property type="entry name" value="SPMIP1_C"/>
</dbReference>
<proteinExistence type="predicted"/>
<dbReference type="Pfam" id="PF22589">
    <property type="entry name" value="SPMIP1"/>
    <property type="match status" value="1"/>
</dbReference>
<feature type="compositionally biased region" description="Polar residues" evidence="1">
    <location>
        <begin position="58"/>
        <end position="75"/>
    </location>
</feature>
<feature type="domain" description="Sperm microtubule inner protein 1 C-terminal" evidence="2">
    <location>
        <begin position="143"/>
        <end position="198"/>
    </location>
</feature>
<protein>
    <submittedName>
        <fullName evidence="4">Uncharacterized protein LOC117136053</fullName>
    </submittedName>
</protein>
<evidence type="ECO:0000259" key="2">
    <source>
        <dbReference type="Pfam" id="PF22589"/>
    </source>
</evidence>
<organism evidence="3 4">
    <name type="scientific">Drosophila mauritiana</name>
    <name type="common">Fruit fly</name>
    <dbReference type="NCBI Taxonomy" id="7226"/>
    <lineage>
        <taxon>Eukaryota</taxon>
        <taxon>Metazoa</taxon>
        <taxon>Ecdysozoa</taxon>
        <taxon>Arthropoda</taxon>
        <taxon>Hexapoda</taxon>
        <taxon>Insecta</taxon>
        <taxon>Pterygota</taxon>
        <taxon>Neoptera</taxon>
        <taxon>Endopterygota</taxon>
        <taxon>Diptera</taxon>
        <taxon>Brachycera</taxon>
        <taxon>Muscomorpha</taxon>
        <taxon>Ephydroidea</taxon>
        <taxon>Drosophilidae</taxon>
        <taxon>Drosophila</taxon>
        <taxon>Sophophora</taxon>
    </lineage>
</organism>
<gene>
    <name evidence="4" type="primary">LOC117136053</name>
</gene>
<dbReference type="RefSeq" id="XP_033152588.1">
    <property type="nucleotide sequence ID" value="XM_033296697.1"/>
</dbReference>
<dbReference type="GeneID" id="117136053"/>
<feature type="compositionally biased region" description="Polar residues" evidence="1">
    <location>
        <begin position="28"/>
        <end position="37"/>
    </location>
</feature>
<dbReference type="AlphaFoldDB" id="A0A6P8JAU7"/>
<dbReference type="PANTHER" id="PTHR35826:SF1">
    <property type="entry name" value="PROTEIN ATP6V1FNB-LIKE"/>
    <property type="match status" value="1"/>
</dbReference>
<keyword evidence="3" id="KW-1185">Reference proteome</keyword>
<dbReference type="Proteomes" id="UP000515162">
    <property type="component" value="Chromosome 2R"/>
</dbReference>
<evidence type="ECO:0000256" key="1">
    <source>
        <dbReference type="SAM" id="MobiDB-lite"/>
    </source>
</evidence>
<dbReference type="PANTHER" id="PTHR35826">
    <property type="entry name" value="PROTEIN ATP6V1FNB-LIKE"/>
    <property type="match status" value="1"/>
</dbReference>
<reference evidence="4" key="1">
    <citation type="submission" date="2025-08" db="UniProtKB">
        <authorList>
            <consortium name="RefSeq"/>
        </authorList>
    </citation>
    <scope>IDENTIFICATION</scope>
    <source>
        <strain evidence="4">Mau12</strain>
        <tissue evidence="4">Whole Body</tissue>
    </source>
</reference>
<accession>A0A6P8JAU7</accession>
<name>A0A6P8JAU7_DROMA</name>
<feature type="compositionally biased region" description="Basic and acidic residues" evidence="1">
    <location>
        <begin position="38"/>
        <end position="54"/>
    </location>
</feature>
<sequence>MQRLASVKSRNIRPSISALHAEKPHNVAKTTPAFSNLSDHKFPEKTAEKSEPKPKAKSTPNQSAGLASARSQLVRKSSVGATPKPGSPPGSGATRNTASSRTQHFCIPVRSCYTVTSRTRRSSEHAAFLYHLSHLEQTGFGKSAVDPMKSVPAAELQLLQSGQRTTYLERRYERSPDDKYNYPEATSWRYGWFHRESDLLQKRVPRRD</sequence>
<feature type="region of interest" description="Disordered" evidence="1">
    <location>
        <begin position="1"/>
        <end position="101"/>
    </location>
</feature>
<evidence type="ECO:0000313" key="4">
    <source>
        <dbReference type="RefSeq" id="XP_033152588.1"/>
    </source>
</evidence>
<evidence type="ECO:0000313" key="3">
    <source>
        <dbReference type="Proteomes" id="UP000515162"/>
    </source>
</evidence>